<dbReference type="InterPro" id="IPR013767">
    <property type="entry name" value="PAS_fold"/>
</dbReference>
<dbReference type="InterPro" id="IPR000160">
    <property type="entry name" value="GGDEF_dom"/>
</dbReference>
<dbReference type="Pfam" id="PF13426">
    <property type="entry name" value="PAS_9"/>
    <property type="match status" value="2"/>
</dbReference>
<feature type="domain" description="PAS" evidence="2">
    <location>
        <begin position="370"/>
        <end position="424"/>
    </location>
</feature>
<feature type="domain" description="PAC" evidence="3">
    <location>
        <begin position="442"/>
        <end position="494"/>
    </location>
</feature>
<dbReference type="Pfam" id="PF00563">
    <property type="entry name" value="EAL"/>
    <property type="match status" value="1"/>
</dbReference>
<dbReference type="Proteomes" id="UP000715781">
    <property type="component" value="Unassembled WGS sequence"/>
</dbReference>
<evidence type="ECO:0000313" key="6">
    <source>
        <dbReference type="EMBL" id="MBW4566144.1"/>
    </source>
</evidence>
<organism evidence="6 7">
    <name type="scientific">Mojavia pulchra JT2-VF2</name>
    <dbReference type="NCBI Taxonomy" id="287848"/>
    <lineage>
        <taxon>Bacteria</taxon>
        <taxon>Bacillati</taxon>
        <taxon>Cyanobacteriota</taxon>
        <taxon>Cyanophyceae</taxon>
        <taxon>Nostocales</taxon>
        <taxon>Nostocaceae</taxon>
    </lineage>
</organism>
<dbReference type="PROSITE" id="PS50112">
    <property type="entry name" value="PAS"/>
    <property type="match status" value="3"/>
</dbReference>
<reference evidence="6" key="1">
    <citation type="submission" date="2021-05" db="EMBL/GenBank/DDBJ databases">
        <authorList>
            <person name="Pietrasiak N."/>
            <person name="Ward R."/>
            <person name="Stajich J.E."/>
            <person name="Kurbessoian T."/>
        </authorList>
    </citation>
    <scope>NUCLEOTIDE SEQUENCE</scope>
    <source>
        <strain evidence="6">JT2-VF2</strain>
    </source>
</reference>
<dbReference type="InterPro" id="IPR001633">
    <property type="entry name" value="EAL_dom"/>
</dbReference>
<dbReference type="PANTHER" id="PTHR44757:SF2">
    <property type="entry name" value="BIOFILM ARCHITECTURE MAINTENANCE PROTEIN MBAA"/>
    <property type="match status" value="1"/>
</dbReference>
<dbReference type="PANTHER" id="PTHR44757">
    <property type="entry name" value="DIGUANYLATE CYCLASE DGCP"/>
    <property type="match status" value="1"/>
</dbReference>
<dbReference type="SMART" id="SM00267">
    <property type="entry name" value="GGDEF"/>
    <property type="match status" value="1"/>
</dbReference>
<dbReference type="PROSITE" id="PS50113">
    <property type="entry name" value="PAC"/>
    <property type="match status" value="3"/>
</dbReference>
<evidence type="ECO:0000313" key="7">
    <source>
        <dbReference type="Proteomes" id="UP000715781"/>
    </source>
</evidence>
<comment type="caution">
    <text evidence="6">The sequence shown here is derived from an EMBL/GenBank/DDBJ whole genome shotgun (WGS) entry which is preliminary data.</text>
</comment>
<evidence type="ECO:0000259" key="4">
    <source>
        <dbReference type="PROSITE" id="PS50883"/>
    </source>
</evidence>
<feature type="coiled-coil region" evidence="1">
    <location>
        <begin position="357"/>
        <end position="384"/>
    </location>
</feature>
<gene>
    <name evidence="6" type="ORF">KME32_34745</name>
</gene>
<dbReference type="Pfam" id="PF08447">
    <property type="entry name" value="PAS_3"/>
    <property type="match status" value="1"/>
</dbReference>
<dbReference type="SUPFAM" id="SSF55073">
    <property type="entry name" value="Nucleotide cyclase"/>
    <property type="match status" value="1"/>
</dbReference>
<sequence length="1055" mass="119389">MVFTRGYVYKKQRKLNNNNKKLTSLTEEYPASCQDMNRGLLQDLESDRQSISNWQEIFNTLAELSPFPFGIICLESNQILFKNQLLETFFGLEPGTNLNKITPDFYANPSLWHQLNKKLQDGNPIINYATQLKKVNGDTFEAQISAKVVNYKDHLAALFIFKDMTEHLQLQQINSLLDTGVQQAEDINKIINSQAKREYMNPAFETITSYMSSEAIAPSAVPEAIAKTPTLALNYQESDARLHLMERALAASSNGIVLTDANQPDNPIIYVNPAFEAMTGYSACEVIGRNCRFLQGSNGDQAALIELRAALQEHRDCHVILRNYRKDGTPFWNELYVAPVFNAFGYLTHFIGVQTDITQRLDALEELQEQKEQYRRIVETATEGIWLLDQDNQTTFVNQQMATMLGYTIEEMVGATLFSFMDEEGLEIANNYLVRRHQGIHETHDFKFRCKDGSDLWAIVSCAPLFDEQGNYIGALGMVTNITDRKRAEAELWESRQRLDGILSSLEDVIWSISADTFETLYLNSTVLKVYGRPISEFFTNSNLWFDMIHPDDQEMVQAGIQPLFLTGTQELEYRIVRPDGQVRWLFNRSHLIYNNSGKPVRIEGIATDITDRKRMEERLVHHAFYDDITGLPNRVLFMDRLGQAIARIKHSPDDLFAVLFLDLDRFKVVNDSLGHLIGDQLLVALAQRLQSCLQPDDTVARLGGDEFTILLSHIKSIDDATRIAERIYQILKSPFNLSGYEVFTTASIGIALGTTGYTQPADLLRDADTALYRAKEQGKACHMVFDSTMYDRAVALLQLETDLRWAIERQELRVFYQPIVSVATGRITGFEALVRWQHPERGLISPSEFIPVAEETGLIMPIGQWVLRESCLQLRQWQLQFPALKPLGISVNLSGKQFSQLYLVEQIEQILQDVDLAPSSLKLEITESAIMASPEQAATVLQQLKALGIQLCIDDFGTGYSSLAYLHDFPIDVLKIDRSFVNRIDSDDEQLAIVRAIVTLASNLGMSVVAEGVETISQLVKLQSLQCDQAQGYLFSKPLSKEEISQLLASEPNF</sequence>
<dbReference type="InterPro" id="IPR000700">
    <property type="entry name" value="PAS-assoc_C"/>
</dbReference>
<feature type="domain" description="PAC" evidence="3">
    <location>
        <begin position="570"/>
        <end position="622"/>
    </location>
</feature>
<feature type="domain" description="EAL" evidence="4">
    <location>
        <begin position="797"/>
        <end position="1053"/>
    </location>
</feature>
<dbReference type="Gene3D" id="3.30.450.20">
    <property type="entry name" value="PAS domain"/>
    <property type="match status" value="4"/>
</dbReference>
<dbReference type="SMART" id="SM00091">
    <property type="entry name" value="PAS"/>
    <property type="match status" value="3"/>
</dbReference>
<dbReference type="InterPro" id="IPR013655">
    <property type="entry name" value="PAS_fold_3"/>
</dbReference>
<dbReference type="InterPro" id="IPR029787">
    <property type="entry name" value="Nucleotide_cyclase"/>
</dbReference>
<dbReference type="PROSITE" id="PS50883">
    <property type="entry name" value="EAL"/>
    <property type="match status" value="1"/>
</dbReference>
<evidence type="ECO:0000259" key="5">
    <source>
        <dbReference type="PROSITE" id="PS50887"/>
    </source>
</evidence>
<dbReference type="Pfam" id="PF00990">
    <property type="entry name" value="GGDEF"/>
    <property type="match status" value="1"/>
</dbReference>
<dbReference type="SMART" id="SM00086">
    <property type="entry name" value="PAC"/>
    <property type="match status" value="4"/>
</dbReference>
<dbReference type="EMBL" id="JAHHHN010000062">
    <property type="protein sequence ID" value="MBW4566144.1"/>
    <property type="molecule type" value="Genomic_DNA"/>
</dbReference>
<protein>
    <submittedName>
        <fullName evidence="6">EAL domain-containing protein</fullName>
    </submittedName>
</protein>
<dbReference type="InterPro" id="IPR052155">
    <property type="entry name" value="Biofilm_reg_signaling"/>
</dbReference>
<dbReference type="Gene3D" id="3.30.70.270">
    <property type="match status" value="1"/>
</dbReference>
<dbReference type="CDD" id="cd00130">
    <property type="entry name" value="PAS"/>
    <property type="match status" value="3"/>
</dbReference>
<dbReference type="AlphaFoldDB" id="A0A951Q5G1"/>
<name>A0A951Q5G1_9NOST</name>
<feature type="domain" description="GGDEF" evidence="5">
    <location>
        <begin position="655"/>
        <end position="788"/>
    </location>
</feature>
<dbReference type="InterPro" id="IPR001610">
    <property type="entry name" value="PAC"/>
</dbReference>
<dbReference type="InterPro" id="IPR035919">
    <property type="entry name" value="EAL_sf"/>
</dbReference>
<dbReference type="FunFam" id="3.20.20.450:FF:000001">
    <property type="entry name" value="Cyclic di-GMP phosphodiesterase yahA"/>
    <property type="match status" value="1"/>
</dbReference>
<dbReference type="SUPFAM" id="SSF141868">
    <property type="entry name" value="EAL domain-like"/>
    <property type="match status" value="1"/>
</dbReference>
<dbReference type="Gene3D" id="3.20.20.450">
    <property type="entry name" value="EAL domain"/>
    <property type="match status" value="1"/>
</dbReference>
<reference evidence="6" key="2">
    <citation type="journal article" date="2022" name="Microbiol. Resour. Announc.">
        <title>Metagenome Sequencing to Explore Phylogenomics of Terrestrial Cyanobacteria.</title>
        <authorList>
            <person name="Ward R.D."/>
            <person name="Stajich J.E."/>
            <person name="Johansen J.R."/>
            <person name="Huntemann M."/>
            <person name="Clum A."/>
            <person name="Foster B."/>
            <person name="Foster B."/>
            <person name="Roux S."/>
            <person name="Palaniappan K."/>
            <person name="Varghese N."/>
            <person name="Mukherjee S."/>
            <person name="Reddy T.B.K."/>
            <person name="Daum C."/>
            <person name="Copeland A."/>
            <person name="Chen I.A."/>
            <person name="Ivanova N.N."/>
            <person name="Kyrpides N.C."/>
            <person name="Shapiro N."/>
            <person name="Eloe-Fadrosh E.A."/>
            <person name="Pietrasiak N."/>
        </authorList>
    </citation>
    <scope>NUCLEOTIDE SEQUENCE</scope>
    <source>
        <strain evidence="6">JT2-VF2</strain>
    </source>
</reference>
<dbReference type="InterPro" id="IPR035965">
    <property type="entry name" value="PAS-like_dom_sf"/>
</dbReference>
<dbReference type="SUPFAM" id="SSF55785">
    <property type="entry name" value="PYP-like sensor domain (PAS domain)"/>
    <property type="match status" value="4"/>
</dbReference>
<dbReference type="Pfam" id="PF00989">
    <property type="entry name" value="PAS"/>
    <property type="match status" value="1"/>
</dbReference>
<accession>A0A951Q5G1</accession>
<keyword evidence="1" id="KW-0175">Coiled coil</keyword>
<dbReference type="NCBIfam" id="TIGR00254">
    <property type="entry name" value="GGDEF"/>
    <property type="match status" value="1"/>
</dbReference>
<evidence type="ECO:0000259" key="2">
    <source>
        <dbReference type="PROSITE" id="PS50112"/>
    </source>
</evidence>
<feature type="domain" description="PAC" evidence="3">
    <location>
        <begin position="315"/>
        <end position="369"/>
    </location>
</feature>
<dbReference type="PROSITE" id="PS50887">
    <property type="entry name" value="GGDEF"/>
    <property type="match status" value="1"/>
</dbReference>
<proteinExistence type="predicted"/>
<dbReference type="InterPro" id="IPR043128">
    <property type="entry name" value="Rev_trsase/Diguanyl_cyclase"/>
</dbReference>
<dbReference type="SMART" id="SM00052">
    <property type="entry name" value="EAL"/>
    <property type="match status" value="1"/>
</dbReference>
<feature type="domain" description="PAS" evidence="2">
    <location>
        <begin position="241"/>
        <end position="290"/>
    </location>
</feature>
<evidence type="ECO:0000256" key="1">
    <source>
        <dbReference type="SAM" id="Coils"/>
    </source>
</evidence>
<dbReference type="GO" id="GO:0006355">
    <property type="term" value="P:regulation of DNA-templated transcription"/>
    <property type="evidence" value="ECO:0007669"/>
    <property type="project" value="InterPro"/>
</dbReference>
<dbReference type="CDD" id="cd01949">
    <property type="entry name" value="GGDEF"/>
    <property type="match status" value="1"/>
</dbReference>
<dbReference type="InterPro" id="IPR000014">
    <property type="entry name" value="PAS"/>
</dbReference>
<evidence type="ECO:0000259" key="3">
    <source>
        <dbReference type="PROSITE" id="PS50113"/>
    </source>
</evidence>
<dbReference type="NCBIfam" id="TIGR00229">
    <property type="entry name" value="sensory_box"/>
    <property type="match status" value="3"/>
</dbReference>
<feature type="domain" description="PAS" evidence="2">
    <location>
        <begin position="495"/>
        <end position="568"/>
    </location>
</feature>
<dbReference type="CDD" id="cd01948">
    <property type="entry name" value="EAL"/>
    <property type="match status" value="1"/>
</dbReference>